<dbReference type="Pfam" id="PF00903">
    <property type="entry name" value="Glyoxalase"/>
    <property type="match status" value="1"/>
</dbReference>
<dbReference type="STRING" id="1076596.A0U91_11835"/>
<feature type="domain" description="Glyoxalase/fosfomycin resistance/dioxygenase" evidence="1">
    <location>
        <begin position="2"/>
        <end position="118"/>
    </location>
</feature>
<dbReference type="PANTHER" id="PTHR36113">
    <property type="entry name" value="LYASE, PUTATIVE-RELATED-RELATED"/>
    <property type="match status" value="1"/>
</dbReference>
<proteinExistence type="predicted"/>
<dbReference type="AlphaFoldDB" id="A0A1U9LIC6"/>
<dbReference type="KEGG" id="aper:A0U91_11835"/>
<sequence>MKLNHINLYSHDVLADQALFERYFGLQTLVVRGDKMVIMQDDAGLVLILNHFENRLGGFVYPEDFDTLHIGFIQPSRDVVDDLYARLCAEGWELQPPRNFHGAWAFYVKAKGGYFIEVATETLVKPQERYQGALS</sequence>
<dbReference type="SUPFAM" id="SSF54593">
    <property type="entry name" value="Glyoxalase/Bleomycin resistance protein/Dihydroxybiphenyl dioxygenase"/>
    <property type="match status" value="1"/>
</dbReference>
<reference evidence="2 3" key="1">
    <citation type="submission" date="2016-03" db="EMBL/GenBank/DDBJ databases">
        <title>Acetic acid bacteria sequencing.</title>
        <authorList>
            <person name="Brandt J."/>
            <person name="Jakob F."/>
            <person name="Vogel R.F."/>
        </authorList>
    </citation>
    <scope>NUCLEOTIDE SEQUENCE [LARGE SCALE GENOMIC DNA]</scope>
    <source>
        <strain evidence="2 3">TMW2.1084</strain>
    </source>
</reference>
<dbReference type="PANTHER" id="PTHR36113:SF3">
    <property type="entry name" value="SLL5075 PROTEIN"/>
    <property type="match status" value="1"/>
</dbReference>
<evidence type="ECO:0000259" key="1">
    <source>
        <dbReference type="Pfam" id="PF00903"/>
    </source>
</evidence>
<name>A0A1U9LIC6_9PROT</name>
<dbReference type="InterPro" id="IPR051332">
    <property type="entry name" value="Fosfomycin_Res_Enzymes"/>
</dbReference>
<dbReference type="CDD" id="cd06587">
    <property type="entry name" value="VOC"/>
    <property type="match status" value="1"/>
</dbReference>
<dbReference type="InterPro" id="IPR004360">
    <property type="entry name" value="Glyas_Fos-R_dOase_dom"/>
</dbReference>
<dbReference type="Proteomes" id="UP000189055">
    <property type="component" value="Chromosome"/>
</dbReference>
<accession>A0A1U9LIC6</accession>
<protein>
    <submittedName>
        <fullName evidence="2">Glyoxalase</fullName>
    </submittedName>
</protein>
<organism evidence="2 3">
    <name type="scientific">Acetobacter persici</name>
    <dbReference type="NCBI Taxonomy" id="1076596"/>
    <lineage>
        <taxon>Bacteria</taxon>
        <taxon>Pseudomonadati</taxon>
        <taxon>Pseudomonadota</taxon>
        <taxon>Alphaproteobacteria</taxon>
        <taxon>Acetobacterales</taxon>
        <taxon>Acetobacteraceae</taxon>
        <taxon>Acetobacter</taxon>
    </lineage>
</organism>
<dbReference type="InterPro" id="IPR029068">
    <property type="entry name" value="Glyas_Bleomycin-R_OHBP_Dase"/>
</dbReference>
<evidence type="ECO:0000313" key="2">
    <source>
        <dbReference type="EMBL" id="AQT06157.1"/>
    </source>
</evidence>
<dbReference type="EMBL" id="CP014687">
    <property type="protein sequence ID" value="AQT06157.1"/>
    <property type="molecule type" value="Genomic_DNA"/>
</dbReference>
<gene>
    <name evidence="2" type="ORF">A0U91_11835</name>
</gene>
<dbReference type="Gene3D" id="3.10.180.10">
    <property type="entry name" value="2,3-Dihydroxybiphenyl 1,2-Dioxygenase, domain 1"/>
    <property type="match status" value="1"/>
</dbReference>
<evidence type="ECO:0000313" key="3">
    <source>
        <dbReference type="Proteomes" id="UP000189055"/>
    </source>
</evidence>